<evidence type="ECO:0000259" key="5">
    <source>
        <dbReference type="PROSITE" id="PS51762"/>
    </source>
</evidence>
<dbReference type="EMBL" id="JAPDRL010000012">
    <property type="protein sequence ID" value="KAJ9667573.1"/>
    <property type="molecule type" value="Genomic_DNA"/>
</dbReference>
<protein>
    <recommendedName>
        <fullName evidence="5">GH16 domain-containing protein</fullName>
    </recommendedName>
</protein>
<dbReference type="Gene3D" id="2.60.120.200">
    <property type="match status" value="1"/>
</dbReference>
<evidence type="ECO:0000256" key="1">
    <source>
        <dbReference type="ARBA" id="ARBA00022801"/>
    </source>
</evidence>
<feature type="domain" description="GH16" evidence="5">
    <location>
        <begin position="57"/>
        <end position="331"/>
    </location>
</feature>
<name>A0ABQ9NZZ4_9PEZI</name>
<dbReference type="PRINTS" id="PR00737">
    <property type="entry name" value="GLHYDRLASE16"/>
</dbReference>
<dbReference type="Proteomes" id="UP001172684">
    <property type="component" value="Unassembled WGS sequence"/>
</dbReference>
<sequence>MSLLDILLVLFSLDIRTTRAAASADLITASKDNSPDCGCYEVSSESSPAYFTYHRFYDWRNLASSPDQFTSIPPRLEEDEDQGAEELADVYQDVLNGTEWNQDWGIMNWGKEATAEAPVRMQNSAANVFIAQRNATTTSPSLSPSDTEPSSEDTEPYTTYLALRTTRHPTFQSTAELENQQKNLLHASVRFRARITGGPGAVAGLFTFVDDTNESDIEILTSDPDTTVRYSNQPTVDKESGEEIPGSSLPVTGLESWREWHTHRIDWLEGRSSWYVDGELMARSEYSVPRKPSGLVMNLWSDGGSWSGNMSVGGGALMQVLWVQVVFNVSGPVGGPCGEEGCEGGKRKRAEDGCDIVCRVDDVQEVGVPEVAFRVSAASTGLSGPGSWVLVVAAGVVCILGL</sequence>
<feature type="chain" id="PRO_5045278777" description="GH16 domain-containing protein" evidence="4">
    <location>
        <begin position="21"/>
        <end position="402"/>
    </location>
</feature>
<evidence type="ECO:0000256" key="3">
    <source>
        <dbReference type="SAM" id="MobiDB-lite"/>
    </source>
</evidence>
<comment type="caution">
    <text evidence="6">The sequence shown here is derived from an EMBL/GenBank/DDBJ whole genome shotgun (WGS) entry which is preliminary data.</text>
</comment>
<evidence type="ECO:0000256" key="2">
    <source>
        <dbReference type="ARBA" id="ARBA00023295"/>
    </source>
</evidence>
<keyword evidence="2" id="KW-0326">Glycosidase</keyword>
<reference evidence="6" key="1">
    <citation type="submission" date="2022-10" db="EMBL/GenBank/DDBJ databases">
        <title>Culturing micro-colonial fungi from biological soil crusts in the Mojave desert and describing Neophaeococcomyces mojavensis, and introducing the new genera and species Taxawa tesnikishii.</title>
        <authorList>
            <person name="Kurbessoian T."/>
            <person name="Stajich J.E."/>
        </authorList>
    </citation>
    <scope>NUCLEOTIDE SEQUENCE</scope>
    <source>
        <strain evidence="6">TK_1</strain>
    </source>
</reference>
<feature type="compositionally biased region" description="Low complexity" evidence="3">
    <location>
        <begin position="136"/>
        <end position="148"/>
    </location>
</feature>
<dbReference type="InterPro" id="IPR013320">
    <property type="entry name" value="ConA-like_dom_sf"/>
</dbReference>
<proteinExistence type="predicted"/>
<dbReference type="PANTHER" id="PTHR38121">
    <property type="entry name" value="GH16 DOMAIN-CONTAINING PROTEIN"/>
    <property type="match status" value="1"/>
</dbReference>
<dbReference type="PANTHER" id="PTHR38121:SF4">
    <property type="entry name" value="GH16 DOMAIN-CONTAINING PROTEIN-RELATED"/>
    <property type="match status" value="1"/>
</dbReference>
<dbReference type="InterPro" id="IPR000757">
    <property type="entry name" value="Beta-glucanase-like"/>
</dbReference>
<dbReference type="InterPro" id="IPR008264">
    <property type="entry name" value="Beta_glucanase"/>
</dbReference>
<gene>
    <name evidence="6" type="ORF">H2201_002442</name>
</gene>
<organism evidence="6 7">
    <name type="scientific">Coniosporium apollinis</name>
    <dbReference type="NCBI Taxonomy" id="61459"/>
    <lineage>
        <taxon>Eukaryota</taxon>
        <taxon>Fungi</taxon>
        <taxon>Dikarya</taxon>
        <taxon>Ascomycota</taxon>
        <taxon>Pezizomycotina</taxon>
        <taxon>Dothideomycetes</taxon>
        <taxon>Dothideomycetes incertae sedis</taxon>
        <taxon>Coniosporium</taxon>
    </lineage>
</organism>
<dbReference type="CDD" id="cd00413">
    <property type="entry name" value="Glyco_hydrolase_16"/>
    <property type="match status" value="1"/>
</dbReference>
<feature type="signal peptide" evidence="4">
    <location>
        <begin position="1"/>
        <end position="20"/>
    </location>
</feature>
<accession>A0ABQ9NZZ4</accession>
<keyword evidence="4" id="KW-0732">Signal</keyword>
<feature type="region of interest" description="Disordered" evidence="3">
    <location>
        <begin position="134"/>
        <end position="154"/>
    </location>
</feature>
<dbReference type="Pfam" id="PF00722">
    <property type="entry name" value="Glyco_hydro_16"/>
    <property type="match status" value="1"/>
</dbReference>
<keyword evidence="1" id="KW-0378">Hydrolase</keyword>
<keyword evidence="7" id="KW-1185">Reference proteome</keyword>
<evidence type="ECO:0000313" key="7">
    <source>
        <dbReference type="Proteomes" id="UP001172684"/>
    </source>
</evidence>
<dbReference type="SUPFAM" id="SSF49899">
    <property type="entry name" value="Concanavalin A-like lectins/glucanases"/>
    <property type="match status" value="1"/>
</dbReference>
<evidence type="ECO:0000313" key="6">
    <source>
        <dbReference type="EMBL" id="KAJ9667573.1"/>
    </source>
</evidence>
<dbReference type="PROSITE" id="PS51762">
    <property type="entry name" value="GH16_2"/>
    <property type="match status" value="1"/>
</dbReference>
<evidence type="ECO:0000256" key="4">
    <source>
        <dbReference type="SAM" id="SignalP"/>
    </source>
</evidence>